<dbReference type="InterPro" id="IPR011990">
    <property type="entry name" value="TPR-like_helical_dom_sf"/>
</dbReference>
<dbReference type="GeneID" id="18915191"/>
<dbReference type="KEGG" id="pco:PHACADRAFT_251331"/>
<proteinExistence type="predicted"/>
<dbReference type="OrthoDB" id="185373at2759"/>
<dbReference type="HOGENOM" id="CLU_022893_0_0_1"/>
<sequence length="760" mass="85106">MVQSLSRLCPRLAAYRSHLFRTPAKLNFRPVRHQIRLEHTTISVAGSPAVDLPDIAYYQADSGLSVGFIGTDSNATPPLDELEAAGKRVRLIHGVHQEIVAALNRNDVDLVSTLWPSLRQLQPLDFMNRECTSTYSDLIAGLQTDHESSEYTGLTDLDELAALASAKDIRSSSGLWARMHHYLSKRNPDGALRLFDHLDILLMERSAYAVRFQGHNITEAYNRLVKAIGIRTRHHPLTICYFLIAHAMKDSITPVLKVFTQSSLVRTTYTEIKLSMPTIAGDLSLRDKAVEFAGRANAARMCSIPLETLRKHVNRISGSRSLLHLCDDILGECLRSDSRLFLKGSEPPGSDQFYVVMEEEHWAILIGGLTRARQFDAAKRIWDGVSKLVSPMPMCIWAAAIDGFASVSRFDRAQATWDALRSVEPTPGAVTYAAYLSSLFSEGRMQDAMALFDAFQKLVGKPSHQVDDPAVLSVYDIVLKWLLRQSQVDKARQILDRMKAKGPHPGATSFNTFLRHYAQKRDTKGIKAIFQEMSVSGVVADTYTVSVLLTALFPVRTDATQLVFALMRQNGTEVHHDGVCLPLLEHLSAAQDDDAFSAAIDVLSYMEADPSGKLRPTELAYLTVLCGIERRSWTDPSLARSFRKTVLDKLRASGRSLTTRSRAVQQVIEACLENPHGPSGARQAFAYYSMYRRRRYEVSPDVYLALLSRLRRRREWEIADKVVANEEDHVANPACRLEIDCIRHRIPLQNDAQAEFPGVY</sequence>
<dbReference type="Gene3D" id="1.25.40.10">
    <property type="entry name" value="Tetratricopeptide repeat domain"/>
    <property type="match status" value="2"/>
</dbReference>
<dbReference type="InterPro" id="IPR051114">
    <property type="entry name" value="Mito_RNA_Proc_CCM1"/>
</dbReference>
<dbReference type="InParanoid" id="K5WE86"/>
<dbReference type="GO" id="GO:0006396">
    <property type="term" value="P:RNA processing"/>
    <property type="evidence" value="ECO:0007669"/>
    <property type="project" value="TreeGrafter"/>
</dbReference>
<name>K5WE86_PHACS</name>
<evidence type="ECO:0000256" key="1">
    <source>
        <dbReference type="PROSITE-ProRule" id="PRU00708"/>
    </source>
</evidence>
<dbReference type="PROSITE" id="PS51375">
    <property type="entry name" value="PPR"/>
    <property type="match status" value="1"/>
</dbReference>
<gene>
    <name evidence="2" type="ORF">PHACADRAFT_251331</name>
</gene>
<dbReference type="GO" id="GO:0007005">
    <property type="term" value="P:mitochondrion organization"/>
    <property type="evidence" value="ECO:0007669"/>
    <property type="project" value="TreeGrafter"/>
</dbReference>
<feature type="repeat" description="PPR" evidence="1">
    <location>
        <begin position="471"/>
        <end position="505"/>
    </location>
</feature>
<reference evidence="2 3" key="1">
    <citation type="journal article" date="2012" name="BMC Genomics">
        <title>Comparative genomics of the white-rot fungi, Phanerochaete carnosa and P. chrysosporium, to elucidate the genetic basis of the distinct wood types they colonize.</title>
        <authorList>
            <person name="Suzuki H."/>
            <person name="MacDonald J."/>
            <person name="Syed K."/>
            <person name="Salamov A."/>
            <person name="Hori C."/>
            <person name="Aerts A."/>
            <person name="Henrissat B."/>
            <person name="Wiebenga A."/>
            <person name="vanKuyk P.A."/>
            <person name="Barry K."/>
            <person name="Lindquist E."/>
            <person name="LaButti K."/>
            <person name="Lapidus A."/>
            <person name="Lucas S."/>
            <person name="Coutinho P."/>
            <person name="Gong Y."/>
            <person name="Samejima M."/>
            <person name="Mahadevan R."/>
            <person name="Abou-Zaid M."/>
            <person name="de Vries R.P."/>
            <person name="Igarashi K."/>
            <person name="Yadav J.S."/>
            <person name="Grigoriev I.V."/>
            <person name="Master E.R."/>
        </authorList>
    </citation>
    <scope>NUCLEOTIDE SEQUENCE [LARGE SCALE GENOMIC DNA]</scope>
    <source>
        <strain evidence="2 3">HHB-10118-sp</strain>
    </source>
</reference>
<evidence type="ECO:0000313" key="2">
    <source>
        <dbReference type="EMBL" id="EKM57615.1"/>
    </source>
</evidence>
<dbReference type="GO" id="GO:0005739">
    <property type="term" value="C:mitochondrion"/>
    <property type="evidence" value="ECO:0007669"/>
    <property type="project" value="TreeGrafter"/>
</dbReference>
<dbReference type="PANTHER" id="PTHR47934:SF6">
    <property type="entry name" value="MITOCHONDRIAL GROUP I INTRON SPLICING FACTOR CCM1-RELATED"/>
    <property type="match status" value="1"/>
</dbReference>
<dbReference type="RefSeq" id="XP_007392962.1">
    <property type="nucleotide sequence ID" value="XM_007392900.1"/>
</dbReference>
<dbReference type="PANTHER" id="PTHR47934">
    <property type="entry name" value="PENTATRICOPEPTIDE REPEAT-CONTAINING PROTEIN PET309, MITOCHONDRIAL"/>
    <property type="match status" value="1"/>
</dbReference>
<dbReference type="EMBL" id="JH930470">
    <property type="protein sequence ID" value="EKM57615.1"/>
    <property type="molecule type" value="Genomic_DNA"/>
</dbReference>
<dbReference type="NCBIfam" id="TIGR00756">
    <property type="entry name" value="PPR"/>
    <property type="match status" value="2"/>
</dbReference>
<accession>K5WE86</accession>
<protein>
    <recommendedName>
        <fullName evidence="4">Pentacotripeptide-repeat region of PRORP domain-containing protein</fullName>
    </recommendedName>
</protein>
<evidence type="ECO:0000313" key="3">
    <source>
        <dbReference type="Proteomes" id="UP000008370"/>
    </source>
</evidence>
<dbReference type="Pfam" id="PF01535">
    <property type="entry name" value="PPR"/>
    <property type="match status" value="2"/>
</dbReference>
<dbReference type="AlphaFoldDB" id="K5WE86"/>
<evidence type="ECO:0008006" key="4">
    <source>
        <dbReference type="Google" id="ProtNLM"/>
    </source>
</evidence>
<dbReference type="GO" id="GO:0003729">
    <property type="term" value="F:mRNA binding"/>
    <property type="evidence" value="ECO:0007669"/>
    <property type="project" value="TreeGrafter"/>
</dbReference>
<keyword evidence="3" id="KW-1185">Reference proteome</keyword>
<dbReference type="Proteomes" id="UP000008370">
    <property type="component" value="Unassembled WGS sequence"/>
</dbReference>
<organism evidence="2 3">
    <name type="scientific">Phanerochaete carnosa (strain HHB-10118-sp)</name>
    <name type="common">White-rot fungus</name>
    <name type="synonym">Peniophora carnosa</name>
    <dbReference type="NCBI Taxonomy" id="650164"/>
    <lineage>
        <taxon>Eukaryota</taxon>
        <taxon>Fungi</taxon>
        <taxon>Dikarya</taxon>
        <taxon>Basidiomycota</taxon>
        <taxon>Agaricomycotina</taxon>
        <taxon>Agaricomycetes</taxon>
        <taxon>Polyporales</taxon>
        <taxon>Phanerochaetaceae</taxon>
        <taxon>Phanerochaete</taxon>
    </lineage>
</organism>
<dbReference type="InterPro" id="IPR002885">
    <property type="entry name" value="PPR_rpt"/>
</dbReference>